<evidence type="ECO:0000313" key="2">
    <source>
        <dbReference type="EMBL" id="KAA0719261.1"/>
    </source>
</evidence>
<feature type="compositionally biased region" description="Polar residues" evidence="1">
    <location>
        <begin position="47"/>
        <end position="56"/>
    </location>
</feature>
<proteinExistence type="predicted"/>
<organism evidence="2 3">
    <name type="scientific">Triplophysa tibetana</name>
    <dbReference type="NCBI Taxonomy" id="1572043"/>
    <lineage>
        <taxon>Eukaryota</taxon>
        <taxon>Metazoa</taxon>
        <taxon>Chordata</taxon>
        <taxon>Craniata</taxon>
        <taxon>Vertebrata</taxon>
        <taxon>Euteleostomi</taxon>
        <taxon>Actinopterygii</taxon>
        <taxon>Neopterygii</taxon>
        <taxon>Teleostei</taxon>
        <taxon>Ostariophysi</taxon>
        <taxon>Cypriniformes</taxon>
        <taxon>Nemacheilidae</taxon>
        <taxon>Triplophysa</taxon>
    </lineage>
</organism>
<accession>A0A5A9PDQ4</accession>
<sequence>MSKPSRLVKPSKQSRKEPARNRSHMLVVGERLMRAGSEGNLVRSKPPQYQQTSPKLGSNPGRRRLVREAQSGQGGAGWSGRRRLVREAQAGQAAREEQAWQGVLETWAGQDDMKVQAEMEP</sequence>
<feature type="region of interest" description="Disordered" evidence="1">
    <location>
        <begin position="1"/>
        <end position="63"/>
    </location>
</feature>
<evidence type="ECO:0000256" key="1">
    <source>
        <dbReference type="SAM" id="MobiDB-lite"/>
    </source>
</evidence>
<keyword evidence="3" id="KW-1185">Reference proteome</keyword>
<evidence type="ECO:0000313" key="3">
    <source>
        <dbReference type="Proteomes" id="UP000324632"/>
    </source>
</evidence>
<dbReference type="AlphaFoldDB" id="A0A5A9PDQ4"/>
<dbReference type="EMBL" id="SOYY01000007">
    <property type="protein sequence ID" value="KAA0719261.1"/>
    <property type="molecule type" value="Genomic_DNA"/>
</dbReference>
<dbReference type="Proteomes" id="UP000324632">
    <property type="component" value="Chromosome 7"/>
</dbReference>
<reference evidence="2 3" key="1">
    <citation type="journal article" date="2019" name="Mol. Ecol. Resour.">
        <title>Chromosome-level genome assembly of Triplophysa tibetana, a fish adapted to the harsh high-altitude environment of the Tibetan Plateau.</title>
        <authorList>
            <person name="Yang X."/>
            <person name="Liu H."/>
            <person name="Ma Z."/>
            <person name="Zou Y."/>
            <person name="Zou M."/>
            <person name="Mao Y."/>
            <person name="Li X."/>
            <person name="Wang H."/>
            <person name="Chen T."/>
            <person name="Wang W."/>
            <person name="Yang R."/>
        </authorList>
    </citation>
    <scope>NUCLEOTIDE SEQUENCE [LARGE SCALE GENOMIC DNA]</scope>
    <source>
        <strain evidence="2">TTIB1903HZAU</strain>
        <tissue evidence="2">Muscle</tissue>
    </source>
</reference>
<protein>
    <submittedName>
        <fullName evidence="2">Uncharacterized protein</fullName>
    </submittedName>
</protein>
<gene>
    <name evidence="2" type="ORF">E1301_Tti006649</name>
</gene>
<comment type="caution">
    <text evidence="2">The sequence shown here is derived from an EMBL/GenBank/DDBJ whole genome shotgun (WGS) entry which is preliminary data.</text>
</comment>
<name>A0A5A9PDQ4_9TELE</name>